<reference evidence="2 3" key="1">
    <citation type="submission" date="2012-09" db="EMBL/GenBank/DDBJ databases">
        <title>Genome Sequence of alkane-degrading Bacterium Alcanivorax venustensis ISO4.</title>
        <authorList>
            <person name="Lai Q."/>
            <person name="Shao Z."/>
        </authorList>
    </citation>
    <scope>NUCLEOTIDE SEQUENCE [LARGE SCALE GENOMIC DNA]</scope>
    <source>
        <strain evidence="2 3">ISO4</strain>
    </source>
</reference>
<dbReference type="InterPro" id="IPR002937">
    <property type="entry name" value="Amino_oxidase"/>
</dbReference>
<evidence type="ECO:0000313" key="3">
    <source>
        <dbReference type="Proteomes" id="UP000644441"/>
    </source>
</evidence>
<dbReference type="InterPro" id="IPR050464">
    <property type="entry name" value="Zeta_carotene_desat/Oxidored"/>
</dbReference>
<dbReference type="RefSeq" id="WP_194855424.1">
    <property type="nucleotide sequence ID" value="NZ_ARXR01000006.1"/>
</dbReference>
<dbReference type="EMBL" id="ARXR01000006">
    <property type="protein sequence ID" value="MBF5052478.1"/>
    <property type="molecule type" value="Genomic_DNA"/>
</dbReference>
<dbReference type="Gene3D" id="1.10.405.20">
    <property type="match status" value="1"/>
</dbReference>
<feature type="domain" description="Amine oxidase" evidence="1">
    <location>
        <begin position="12"/>
        <end position="264"/>
    </location>
</feature>
<dbReference type="SUPFAM" id="SSF51905">
    <property type="entry name" value="FAD/NAD(P)-binding domain"/>
    <property type="match status" value="1"/>
</dbReference>
<dbReference type="Gene3D" id="3.30.70.1990">
    <property type="match status" value="1"/>
</dbReference>
<keyword evidence="3" id="KW-1185">Reference proteome</keyword>
<proteinExistence type="predicted"/>
<sequence>MSQRIAIVGGGIAGLTAAWYLSRDHQVTLFEAEPRLGGHTFTVDVQREHGDYAVDMGFIVFNDRTYPRFEALLAELGIGRQPTAMGFAVTDAETGVEYCGDGLGGFFGRRRNLLDPGHWALLRDILRFNREAPALLDSDAGEQPLGAYLNEQGYGERFRRHYILPMGGAIWSCSLAQMEAFPAKFFVRFFINHGLLALRNRPQWYVVPGGSSRYVEALRAACGARFHTATPVTGVRRDSEGVTVQAGGDSHRFDQVVMACHSDQTLALLDDAGPRERDCLADLRYQPNDVVLHTDTAMLPKRRRVWSSWNALLGRTDDAEPVQVTYNMNILQGFQAPETFCVTLNAGDRIRPETVIRREVFHHPLFTTEGLLARERLLAANGDNRTWFCGAWCRNGFHEDGVVSALDVVEGIAARGQGGGRGAAL</sequence>
<dbReference type="Pfam" id="PF01593">
    <property type="entry name" value="Amino_oxidase"/>
    <property type="match status" value="1"/>
</dbReference>
<evidence type="ECO:0000259" key="1">
    <source>
        <dbReference type="Pfam" id="PF01593"/>
    </source>
</evidence>
<accession>A0ABS0AEH4</accession>
<dbReference type="Proteomes" id="UP000644441">
    <property type="component" value="Unassembled WGS sequence"/>
</dbReference>
<dbReference type="PANTHER" id="PTHR42923">
    <property type="entry name" value="PROTOPORPHYRINOGEN OXIDASE"/>
    <property type="match status" value="1"/>
</dbReference>
<dbReference type="Gene3D" id="3.50.50.60">
    <property type="entry name" value="FAD/NAD(P)-binding domain"/>
    <property type="match status" value="1"/>
</dbReference>
<gene>
    <name evidence="2" type="ORF">ISO4_01080</name>
</gene>
<comment type="caution">
    <text evidence="2">The sequence shown here is derived from an EMBL/GenBank/DDBJ whole genome shotgun (WGS) entry which is preliminary data.</text>
</comment>
<protein>
    <submittedName>
        <fullName evidence="2">Amine-oxidase</fullName>
    </submittedName>
</protein>
<dbReference type="PANTHER" id="PTHR42923:SF17">
    <property type="entry name" value="AMINE OXIDASE DOMAIN-CONTAINING PROTEIN"/>
    <property type="match status" value="1"/>
</dbReference>
<evidence type="ECO:0000313" key="2">
    <source>
        <dbReference type="EMBL" id="MBF5052478.1"/>
    </source>
</evidence>
<dbReference type="InterPro" id="IPR036188">
    <property type="entry name" value="FAD/NAD-bd_sf"/>
</dbReference>
<organism evidence="2 3">
    <name type="scientific">Alloalcanivorax venustensis ISO4</name>
    <dbReference type="NCBI Taxonomy" id="1177184"/>
    <lineage>
        <taxon>Bacteria</taxon>
        <taxon>Pseudomonadati</taxon>
        <taxon>Pseudomonadota</taxon>
        <taxon>Gammaproteobacteria</taxon>
        <taxon>Oceanospirillales</taxon>
        <taxon>Alcanivoracaceae</taxon>
        <taxon>Alloalcanivorax</taxon>
    </lineage>
</organism>
<name>A0ABS0AEH4_9GAMM</name>